<gene>
    <name evidence="1" type="ORF">Tco_1121809</name>
</gene>
<protein>
    <submittedName>
        <fullName evidence="1">D-3-phosphoglycerate dehydrogenase 1, chloroplastic-like protein</fullName>
    </submittedName>
</protein>
<dbReference type="SUPFAM" id="SSF143548">
    <property type="entry name" value="Serine metabolism enzymes domain"/>
    <property type="match status" value="1"/>
</dbReference>
<dbReference type="EMBL" id="BQNB010021342">
    <property type="protein sequence ID" value="GJU05379.1"/>
    <property type="molecule type" value="Genomic_DNA"/>
</dbReference>
<name>A0ABQ5IYS0_9ASTR</name>
<sequence length="209" mass="23244">MKEPILQTTLDVLRNEPSMLGLCKKSKKMETLRGCLLAVRTELKPYLTLTKKLDRFAGQLVAGGRGLKSVNVTYAYAREPDDLATRLLRDMVARGIHISEEQVLLDGPLNTSHEIIQIKIFDVESRFVGAISESKDLTVEGTLKNGVPNITKVGAFEIDVNLEGNIILCRQNIRKEAVMAIVVDKKPMLKIMKKIGESRGVKEVVFLAL</sequence>
<organism evidence="1 2">
    <name type="scientific">Tanacetum coccineum</name>
    <dbReference type="NCBI Taxonomy" id="301880"/>
    <lineage>
        <taxon>Eukaryota</taxon>
        <taxon>Viridiplantae</taxon>
        <taxon>Streptophyta</taxon>
        <taxon>Embryophyta</taxon>
        <taxon>Tracheophyta</taxon>
        <taxon>Spermatophyta</taxon>
        <taxon>Magnoliopsida</taxon>
        <taxon>eudicotyledons</taxon>
        <taxon>Gunneridae</taxon>
        <taxon>Pentapetalae</taxon>
        <taxon>asterids</taxon>
        <taxon>campanulids</taxon>
        <taxon>Asterales</taxon>
        <taxon>Asteraceae</taxon>
        <taxon>Asteroideae</taxon>
        <taxon>Anthemideae</taxon>
        <taxon>Anthemidinae</taxon>
        <taxon>Tanacetum</taxon>
    </lineage>
</organism>
<proteinExistence type="predicted"/>
<reference evidence="1" key="1">
    <citation type="journal article" date="2022" name="Int. J. Mol. Sci.">
        <title>Draft Genome of Tanacetum Coccineum: Genomic Comparison of Closely Related Tanacetum-Family Plants.</title>
        <authorList>
            <person name="Yamashiro T."/>
            <person name="Shiraishi A."/>
            <person name="Nakayama K."/>
            <person name="Satake H."/>
        </authorList>
    </citation>
    <scope>NUCLEOTIDE SEQUENCE</scope>
</reference>
<evidence type="ECO:0000313" key="2">
    <source>
        <dbReference type="Proteomes" id="UP001151760"/>
    </source>
</evidence>
<reference evidence="1" key="2">
    <citation type="submission" date="2022-01" db="EMBL/GenBank/DDBJ databases">
        <authorList>
            <person name="Yamashiro T."/>
            <person name="Shiraishi A."/>
            <person name="Satake H."/>
            <person name="Nakayama K."/>
        </authorList>
    </citation>
    <scope>NUCLEOTIDE SEQUENCE</scope>
</reference>
<dbReference type="Proteomes" id="UP001151760">
    <property type="component" value="Unassembled WGS sequence"/>
</dbReference>
<dbReference type="Gene3D" id="3.30.1330.90">
    <property type="entry name" value="D-3-phosphoglycerate dehydrogenase, domain 3"/>
    <property type="match status" value="1"/>
</dbReference>
<accession>A0ABQ5IYS0</accession>
<comment type="caution">
    <text evidence="1">The sequence shown here is derived from an EMBL/GenBank/DDBJ whole genome shotgun (WGS) entry which is preliminary data.</text>
</comment>
<evidence type="ECO:0000313" key="1">
    <source>
        <dbReference type="EMBL" id="GJU05379.1"/>
    </source>
</evidence>
<dbReference type="InterPro" id="IPR029009">
    <property type="entry name" value="ASB_dom_sf"/>
</dbReference>
<keyword evidence="2" id="KW-1185">Reference proteome</keyword>